<sequence>MPAALRRLGVVLSIAGAMPALAQEGEGGFARLPQMAPALVACLQAAPGSAATAALPMNHGRALVRLERPDGERRECVAELGPAGRPARVESDRPVGAAPPLPGEGERRFTLRPLCGGAAAVRDEAGTAAGWLNPSACR</sequence>
<organism evidence="3 4">
    <name type="scientific">Teichococcus aestuarii</name>
    <dbReference type="NCBI Taxonomy" id="568898"/>
    <lineage>
        <taxon>Bacteria</taxon>
        <taxon>Pseudomonadati</taxon>
        <taxon>Pseudomonadota</taxon>
        <taxon>Alphaproteobacteria</taxon>
        <taxon>Acetobacterales</taxon>
        <taxon>Roseomonadaceae</taxon>
        <taxon>Roseomonas</taxon>
    </lineage>
</organism>
<comment type="caution">
    <text evidence="3">The sequence shown here is derived from an EMBL/GenBank/DDBJ whole genome shotgun (WGS) entry which is preliminary data.</text>
</comment>
<reference evidence="4" key="1">
    <citation type="submission" date="2017-10" db="EMBL/GenBank/DDBJ databases">
        <authorList>
            <person name="Toshchakov S.V."/>
            <person name="Goeva M.A."/>
        </authorList>
    </citation>
    <scope>NUCLEOTIDE SEQUENCE [LARGE SCALE GENOMIC DNA]</scope>
    <source>
        <strain evidence="4">JR1/69-1-13</strain>
    </source>
</reference>
<evidence type="ECO:0000256" key="2">
    <source>
        <dbReference type="SAM" id="SignalP"/>
    </source>
</evidence>
<proteinExistence type="predicted"/>
<keyword evidence="4" id="KW-1185">Reference proteome</keyword>
<dbReference type="EMBL" id="PDOA01000014">
    <property type="protein sequence ID" value="PWC27471.1"/>
    <property type="molecule type" value="Genomic_DNA"/>
</dbReference>
<feature type="signal peptide" evidence="2">
    <location>
        <begin position="1"/>
        <end position="22"/>
    </location>
</feature>
<evidence type="ECO:0000256" key="1">
    <source>
        <dbReference type="SAM" id="MobiDB-lite"/>
    </source>
</evidence>
<gene>
    <name evidence="3" type="ORF">CR165_17770</name>
</gene>
<dbReference type="OrthoDB" id="7278059at2"/>
<evidence type="ECO:0000313" key="3">
    <source>
        <dbReference type="EMBL" id="PWC27471.1"/>
    </source>
</evidence>
<keyword evidence="2" id="KW-0732">Signal</keyword>
<protein>
    <submittedName>
        <fullName evidence="3">Uncharacterized protein</fullName>
    </submittedName>
</protein>
<evidence type="ECO:0000313" key="4">
    <source>
        <dbReference type="Proteomes" id="UP000245048"/>
    </source>
</evidence>
<feature type="chain" id="PRO_5015755771" evidence="2">
    <location>
        <begin position="23"/>
        <end position="138"/>
    </location>
</feature>
<dbReference type="AlphaFoldDB" id="A0A2U1V0T7"/>
<dbReference type="Proteomes" id="UP000245048">
    <property type="component" value="Unassembled WGS sequence"/>
</dbReference>
<accession>A0A2U1V0T7</accession>
<name>A0A2U1V0T7_9PROT</name>
<dbReference type="RefSeq" id="WP_109518289.1">
    <property type="nucleotide sequence ID" value="NZ_PDOA01000014.1"/>
</dbReference>
<feature type="region of interest" description="Disordered" evidence="1">
    <location>
        <begin position="83"/>
        <end position="109"/>
    </location>
</feature>